<organism evidence="3 4">
    <name type="scientific">Saccharolobus shibatae (strain ATCC 51178 / DSM 5389 / JCM 8931 / NBRC 15437 / B12)</name>
    <name type="common">Sulfolobus shibatae</name>
    <dbReference type="NCBI Taxonomy" id="523848"/>
    <lineage>
        <taxon>Archaea</taxon>
        <taxon>Thermoproteota</taxon>
        <taxon>Thermoprotei</taxon>
        <taxon>Sulfolobales</taxon>
        <taxon>Sulfolobaceae</taxon>
        <taxon>Saccharolobus</taxon>
    </lineage>
</organism>
<dbReference type="GO" id="GO:0016491">
    <property type="term" value="F:oxidoreductase activity"/>
    <property type="evidence" value="ECO:0007669"/>
    <property type="project" value="InterPro"/>
</dbReference>
<dbReference type="KEGG" id="sshi:J5U23_01850"/>
<gene>
    <name evidence="3" type="ORF">J5U23_01850</name>
</gene>
<dbReference type="Pfam" id="PF08240">
    <property type="entry name" value="ADH_N"/>
    <property type="match status" value="1"/>
</dbReference>
<dbReference type="GO" id="GO:0016829">
    <property type="term" value="F:lyase activity"/>
    <property type="evidence" value="ECO:0007669"/>
    <property type="project" value="UniProtKB-KW"/>
</dbReference>
<dbReference type="PANTHER" id="PTHR44154:SF1">
    <property type="entry name" value="QUINONE OXIDOREDUCTASE"/>
    <property type="match status" value="1"/>
</dbReference>
<dbReference type="InterPro" id="IPR013149">
    <property type="entry name" value="ADH-like_C"/>
</dbReference>
<reference evidence="3" key="1">
    <citation type="journal article" date="2021" name="Environ. Microbiol.">
        <title>New insights into the diversity and evolution of the archaeal mobilome from three complete genomes of Saccharolobus shibatae.</title>
        <authorList>
            <person name="Medvedeva S."/>
            <person name="Brandt D."/>
            <person name="Cvirkaite-Krupovic V."/>
            <person name="Liu Y."/>
            <person name="Severinov K."/>
            <person name="Ishino S."/>
            <person name="Ishino Y."/>
            <person name="Prangishvili D."/>
            <person name="Kalinowski J."/>
            <person name="Krupovic M."/>
        </authorList>
    </citation>
    <scope>NUCLEOTIDE SEQUENCE</scope>
    <source>
        <strain evidence="3">B12</strain>
    </source>
</reference>
<keyword evidence="3" id="KW-0456">Lyase</keyword>
<evidence type="ECO:0000313" key="4">
    <source>
        <dbReference type="Proteomes" id="UP000694018"/>
    </source>
</evidence>
<dbReference type="InterPro" id="IPR020843">
    <property type="entry name" value="ER"/>
</dbReference>
<keyword evidence="1" id="KW-0521">NADP</keyword>
<protein>
    <submittedName>
        <fullName evidence="3">Bifunctional protein: zinc-containing alcohol dehydrogenase, quinone oxidoreductase (NADPH:quinone reductase), Similar to arginate lyase</fullName>
    </submittedName>
</protein>
<evidence type="ECO:0000256" key="1">
    <source>
        <dbReference type="ARBA" id="ARBA00022857"/>
    </source>
</evidence>
<dbReference type="GeneID" id="65563363"/>
<proteinExistence type="predicted"/>
<dbReference type="Pfam" id="PF00107">
    <property type="entry name" value="ADH_zinc_N"/>
    <property type="match status" value="1"/>
</dbReference>
<evidence type="ECO:0000313" key="3">
    <source>
        <dbReference type="EMBL" id="QXJ28981.1"/>
    </source>
</evidence>
<dbReference type="SMART" id="SM00829">
    <property type="entry name" value="PKS_ER"/>
    <property type="match status" value="1"/>
</dbReference>
<dbReference type="InterPro" id="IPR013154">
    <property type="entry name" value="ADH-like_N"/>
</dbReference>
<feature type="domain" description="Enoyl reductase (ER)" evidence="2">
    <location>
        <begin position="10"/>
        <end position="341"/>
    </location>
</feature>
<dbReference type="AlphaFoldDB" id="A0A8F5GTM9"/>
<evidence type="ECO:0000259" key="2">
    <source>
        <dbReference type="SMART" id="SM00829"/>
    </source>
</evidence>
<dbReference type="OrthoDB" id="73567at2157"/>
<accession>A0A8F5GTM9</accession>
<dbReference type="RefSeq" id="WP_218265956.1">
    <property type="nucleotide sequence ID" value="NZ_CP077717.1"/>
</dbReference>
<name>A0A8F5GTM9_SACSH</name>
<dbReference type="InterPro" id="IPR051603">
    <property type="entry name" value="Zinc-ADH_QOR/CCCR"/>
</dbReference>
<sequence>MKAAFIRKYGGPDVIEFNDIEDPQIDDNSILVRVKAASVNSLDAVVRVGGYKQFVKKFPHILGVDFSGIVEKVGEKVNTVTEGQKVIGFPILHDNSCEYCKEGYENLCKSFGVIGRDINGSYAELISIPKENVMPFDWDYIQASTIQLSLLTAWHALTKRVQLKEGMNVFIWGGSGGVGTFAIQIAKLFKSNVITTTSEEWKAKKLKEIGADLVINYKEQDVLNEVMDYTNGRGVDVVFDSLGPDTLNTSIKITRKGGDIIVLGVGIKESDLTPINLRNLYIKYIRVHGTVIGTKKDLKQVTNLVKEGKIKPVIDSVFNLKDVSVAHKKLEKGERVGKIVLTIS</sequence>
<dbReference type="Proteomes" id="UP000694018">
    <property type="component" value="Chromosome"/>
</dbReference>
<dbReference type="PANTHER" id="PTHR44154">
    <property type="entry name" value="QUINONE OXIDOREDUCTASE"/>
    <property type="match status" value="1"/>
</dbReference>
<dbReference type="EMBL" id="CP077717">
    <property type="protein sequence ID" value="QXJ28981.1"/>
    <property type="molecule type" value="Genomic_DNA"/>
</dbReference>